<keyword evidence="3" id="KW-0274">FAD</keyword>
<gene>
    <name evidence="7" type="ORF">M409DRAFT_65655</name>
</gene>
<evidence type="ECO:0000256" key="1">
    <source>
        <dbReference type="ARBA" id="ARBA00007801"/>
    </source>
</evidence>
<dbReference type="SUPFAM" id="SSF51905">
    <property type="entry name" value="FAD/NAD(P)-binding domain"/>
    <property type="match status" value="1"/>
</dbReference>
<dbReference type="Pfam" id="PF01494">
    <property type="entry name" value="FAD_binding_3"/>
    <property type="match status" value="1"/>
</dbReference>
<dbReference type="GO" id="GO:0071949">
    <property type="term" value="F:FAD binding"/>
    <property type="evidence" value="ECO:0007669"/>
    <property type="project" value="InterPro"/>
</dbReference>
<dbReference type="InterPro" id="IPR050641">
    <property type="entry name" value="RIFMO-like"/>
</dbReference>
<keyword evidence="8" id="KW-1185">Reference proteome</keyword>
<dbReference type="InterPro" id="IPR038220">
    <property type="entry name" value="PHOX_C_sf"/>
</dbReference>
<dbReference type="Proteomes" id="UP000799537">
    <property type="component" value="Unassembled WGS sequence"/>
</dbReference>
<dbReference type="AlphaFoldDB" id="A0A6A6CQQ2"/>
<dbReference type="Gene3D" id="3.50.50.60">
    <property type="entry name" value="FAD/NAD(P)-binding domain"/>
    <property type="match status" value="1"/>
</dbReference>
<organism evidence="7 8">
    <name type="scientific">Zasmidium cellare ATCC 36951</name>
    <dbReference type="NCBI Taxonomy" id="1080233"/>
    <lineage>
        <taxon>Eukaryota</taxon>
        <taxon>Fungi</taxon>
        <taxon>Dikarya</taxon>
        <taxon>Ascomycota</taxon>
        <taxon>Pezizomycotina</taxon>
        <taxon>Dothideomycetes</taxon>
        <taxon>Dothideomycetidae</taxon>
        <taxon>Mycosphaerellales</taxon>
        <taxon>Mycosphaerellaceae</taxon>
        <taxon>Zasmidium</taxon>
    </lineage>
</organism>
<dbReference type="PANTHER" id="PTHR43004:SF5">
    <property type="entry name" value="FAD-BINDING DOMAIN-CONTAINING PROTEIN"/>
    <property type="match status" value="1"/>
</dbReference>
<dbReference type="SUPFAM" id="SSF54373">
    <property type="entry name" value="FAD-linked reductases, C-terminal domain"/>
    <property type="match status" value="1"/>
</dbReference>
<evidence type="ECO:0000256" key="3">
    <source>
        <dbReference type="ARBA" id="ARBA00022827"/>
    </source>
</evidence>
<dbReference type="InterPro" id="IPR012941">
    <property type="entry name" value="Phe_hydrox_C_dim_dom"/>
</dbReference>
<dbReference type="Gene3D" id="3.30.9.10">
    <property type="entry name" value="D-Amino Acid Oxidase, subunit A, domain 2"/>
    <property type="match status" value="1"/>
</dbReference>
<dbReference type="SUPFAM" id="SSF52833">
    <property type="entry name" value="Thioredoxin-like"/>
    <property type="match status" value="1"/>
</dbReference>
<dbReference type="RefSeq" id="XP_033669041.1">
    <property type="nucleotide sequence ID" value="XM_033816613.1"/>
</dbReference>
<dbReference type="Gene3D" id="3.40.30.20">
    <property type="match status" value="1"/>
</dbReference>
<keyword evidence="2" id="KW-0285">Flavoprotein</keyword>
<evidence type="ECO:0000256" key="2">
    <source>
        <dbReference type="ARBA" id="ARBA00022630"/>
    </source>
</evidence>
<reference evidence="7" key="1">
    <citation type="journal article" date="2020" name="Stud. Mycol.">
        <title>101 Dothideomycetes genomes: a test case for predicting lifestyles and emergence of pathogens.</title>
        <authorList>
            <person name="Haridas S."/>
            <person name="Albert R."/>
            <person name="Binder M."/>
            <person name="Bloem J."/>
            <person name="Labutti K."/>
            <person name="Salamov A."/>
            <person name="Andreopoulos B."/>
            <person name="Baker S."/>
            <person name="Barry K."/>
            <person name="Bills G."/>
            <person name="Bluhm B."/>
            <person name="Cannon C."/>
            <person name="Castanera R."/>
            <person name="Culley D."/>
            <person name="Daum C."/>
            <person name="Ezra D."/>
            <person name="Gonzalez J."/>
            <person name="Henrissat B."/>
            <person name="Kuo A."/>
            <person name="Liang C."/>
            <person name="Lipzen A."/>
            <person name="Lutzoni F."/>
            <person name="Magnuson J."/>
            <person name="Mondo S."/>
            <person name="Nolan M."/>
            <person name="Ohm R."/>
            <person name="Pangilinan J."/>
            <person name="Park H.-J."/>
            <person name="Ramirez L."/>
            <person name="Alfaro M."/>
            <person name="Sun H."/>
            <person name="Tritt A."/>
            <person name="Yoshinaga Y."/>
            <person name="Zwiers L.-H."/>
            <person name="Turgeon B."/>
            <person name="Goodwin S."/>
            <person name="Spatafora J."/>
            <person name="Crous P."/>
            <person name="Grigoriev I."/>
        </authorList>
    </citation>
    <scope>NUCLEOTIDE SEQUENCE</scope>
    <source>
        <strain evidence="7">ATCC 36951</strain>
    </source>
</reference>
<dbReference type="InterPro" id="IPR002938">
    <property type="entry name" value="FAD-bd"/>
</dbReference>
<evidence type="ECO:0000313" key="8">
    <source>
        <dbReference type="Proteomes" id="UP000799537"/>
    </source>
</evidence>
<dbReference type="OrthoDB" id="1716816at2759"/>
<dbReference type="PANTHER" id="PTHR43004">
    <property type="entry name" value="TRK SYSTEM POTASSIUM UPTAKE PROTEIN"/>
    <property type="match status" value="1"/>
</dbReference>
<accession>A0A6A6CQQ2</accession>
<evidence type="ECO:0000259" key="6">
    <source>
        <dbReference type="Pfam" id="PF07976"/>
    </source>
</evidence>
<dbReference type="EMBL" id="ML993591">
    <property type="protein sequence ID" value="KAF2168152.1"/>
    <property type="molecule type" value="Genomic_DNA"/>
</dbReference>
<dbReference type="InterPro" id="IPR036188">
    <property type="entry name" value="FAD/NAD-bd_sf"/>
</dbReference>
<feature type="domain" description="FAD-binding" evidence="5">
    <location>
        <begin position="7"/>
        <end position="365"/>
    </location>
</feature>
<protein>
    <submittedName>
        <fullName evidence="7">Uncharacterized protein</fullName>
    </submittedName>
</protein>
<keyword evidence="4" id="KW-0560">Oxidoreductase</keyword>
<dbReference type="GO" id="GO:0016709">
    <property type="term" value="F:oxidoreductase activity, acting on paired donors, with incorporation or reduction of molecular oxygen, NAD(P)H as one donor, and incorporation of one atom of oxygen"/>
    <property type="evidence" value="ECO:0007669"/>
    <property type="project" value="UniProtKB-ARBA"/>
</dbReference>
<dbReference type="InterPro" id="IPR036249">
    <property type="entry name" value="Thioredoxin-like_sf"/>
</dbReference>
<evidence type="ECO:0000256" key="4">
    <source>
        <dbReference type="ARBA" id="ARBA00023002"/>
    </source>
</evidence>
<dbReference type="PRINTS" id="PR00420">
    <property type="entry name" value="RNGMNOXGNASE"/>
</dbReference>
<comment type="similarity">
    <text evidence="1">Belongs to the PheA/TfdB FAD monooxygenase family.</text>
</comment>
<sequence length="565" mass="62179">MAEETRKVDVLIVGAGPVGLVTAFQLAKFGGVSVAIIDKNEKATSQQAYGRAITLFPRTSELLDQLGLAERLAQQCFACRNTVTYNSKGEEVKGRGWSFMETSMSDTAWDFALVLRQKYQEDVFREALREHGIEVEAPFSLLDVVVDETAPALCHKVTATLKNEKTGQDSKIKCKFLVGCDGGHSSVRRMLQIPFQGSTSADKWVRIDGLVKTNVPKPRTYCAIESPTHGNVLWVGLDRGRTRIGYAFTEKHANSYEVFDEAAAVKEAKAAVKPFDLEIECVDWWTIYSVGQRIAESFFVKDCVFLAGDACHTHSSGAAQGMNTGIHDSVNLAWKLSLVLRGAADFDLLRTYQAERLPNVQRLIQYDKDISRLMTNRLPENWSGDPNTDVNAILGDIMAEAASFSSGLGIFYDLEESNSLNRTGSQRGALSPGQRGPDIDLVTPGTFEKTRLIQQTRNSAMFHVVVFAGDTALTKESEFHAAALQSTFLTILNSTAPSTWEVLGHDPLGRAYFDDSKQNAYQRYGIDASSGGVVVLRPDGWIGTVTSLSKDAVAELVKYFQGIFY</sequence>
<feature type="domain" description="Phenol hydroxylase-like C-terminal dimerisation" evidence="6">
    <location>
        <begin position="511"/>
        <end position="564"/>
    </location>
</feature>
<name>A0A6A6CQQ2_ZASCE</name>
<dbReference type="Pfam" id="PF07976">
    <property type="entry name" value="Phe_hydrox_dim"/>
    <property type="match status" value="1"/>
</dbReference>
<dbReference type="GeneID" id="54569885"/>
<evidence type="ECO:0000313" key="7">
    <source>
        <dbReference type="EMBL" id="KAF2168152.1"/>
    </source>
</evidence>
<evidence type="ECO:0000259" key="5">
    <source>
        <dbReference type="Pfam" id="PF01494"/>
    </source>
</evidence>
<proteinExistence type="inferred from homology"/>